<evidence type="ECO:0000256" key="2">
    <source>
        <dbReference type="ARBA" id="ARBA00011901"/>
    </source>
</evidence>
<dbReference type="SMART" id="SM00646">
    <property type="entry name" value="Ami_3"/>
    <property type="match status" value="1"/>
</dbReference>
<dbReference type="PANTHER" id="PTHR30404:SF0">
    <property type="entry name" value="N-ACETYLMURAMOYL-L-ALANINE AMIDASE AMIC"/>
    <property type="match status" value="1"/>
</dbReference>
<gene>
    <name evidence="6" type="ORF">X907_1937</name>
</gene>
<dbReference type="PANTHER" id="PTHR30404">
    <property type="entry name" value="N-ACETYLMURAMOYL-L-ALANINE AMIDASE"/>
    <property type="match status" value="1"/>
</dbReference>
<accession>A0A3T0EB00</accession>
<dbReference type="CDD" id="cd02696">
    <property type="entry name" value="MurNAc-LAA"/>
    <property type="match status" value="1"/>
</dbReference>
<dbReference type="Proteomes" id="UP000286954">
    <property type="component" value="Chromosome"/>
</dbReference>
<dbReference type="InterPro" id="IPR002508">
    <property type="entry name" value="MurNAc-LAA_cat"/>
</dbReference>
<feature type="signal peptide" evidence="4">
    <location>
        <begin position="1"/>
        <end position="31"/>
    </location>
</feature>
<keyword evidence="4" id="KW-0732">Signal</keyword>
<proteinExistence type="predicted"/>
<reference evidence="6 7" key="1">
    <citation type="submission" date="2016-12" db="EMBL/GenBank/DDBJ databases">
        <title>The genome of dimorphic prosthecate Glycocaulis alkaliphilus 6b-8t, isolated from crude oil dictates its adaptability in petroleum environments.</title>
        <authorList>
            <person name="Wu X.-L."/>
            <person name="Geng S."/>
        </authorList>
    </citation>
    <scope>NUCLEOTIDE SEQUENCE [LARGE SCALE GENOMIC DNA]</scope>
    <source>
        <strain evidence="6 7">6B-8</strain>
    </source>
</reference>
<sequence>MMAVATSKGLSSLTACAAALLAMLAAGFAYADEIVAVRFGVHDTHTRIVIETRSEMEFRAFASGEVSPRLVVDIPGAGWAVSGLDGGQGQGHGLAGRFRFEPAAQTPRLIFDLTESARVRESFSLPPGEGGHRIVIDIEPAPAAVVTASTGFDVAGHTLTQYLAERVQVSYVPPRCERPRIVIDPGHGGRDPGAPGRFGGVSESQLALAAGLALRDILNARGRYEVIMTRDRDIFLELDDRIQVARRAQADIFISLHADAAPNGATGPRGAAVYTLSDSGTNRARNRARQDGEWLQTSASRTEQVNNLLLEMSLQEKRNQSLIFAASILEASSSITPLFRHEPLERGFWVLLDSQIPAVLFEMGFMTNPDDSRNLNTPAYRQRLMTAVADSIDSYFAVCNNSGPVRTAAAGSNAGGPALR</sequence>
<dbReference type="Gene3D" id="3.40.630.40">
    <property type="entry name" value="Zn-dependent exopeptidases"/>
    <property type="match status" value="1"/>
</dbReference>
<dbReference type="EMBL" id="CP018911">
    <property type="protein sequence ID" value="AZU04460.1"/>
    <property type="molecule type" value="Genomic_DNA"/>
</dbReference>
<evidence type="ECO:0000256" key="4">
    <source>
        <dbReference type="SAM" id="SignalP"/>
    </source>
</evidence>
<feature type="chain" id="PRO_5019238943" description="N-acetylmuramoyl-L-alanine amidase" evidence="4">
    <location>
        <begin position="32"/>
        <end position="420"/>
    </location>
</feature>
<dbReference type="Pfam" id="PF01520">
    <property type="entry name" value="Amidase_3"/>
    <property type="match status" value="1"/>
</dbReference>
<evidence type="ECO:0000256" key="1">
    <source>
        <dbReference type="ARBA" id="ARBA00001561"/>
    </source>
</evidence>
<dbReference type="InterPro" id="IPR050695">
    <property type="entry name" value="N-acetylmuramoyl_amidase_3"/>
</dbReference>
<dbReference type="Gene3D" id="2.60.40.3500">
    <property type="match status" value="1"/>
</dbReference>
<keyword evidence="3" id="KW-0378">Hydrolase</keyword>
<dbReference type="GO" id="GO:0009253">
    <property type="term" value="P:peptidoglycan catabolic process"/>
    <property type="evidence" value="ECO:0007669"/>
    <property type="project" value="InterPro"/>
</dbReference>
<evidence type="ECO:0000313" key="6">
    <source>
        <dbReference type="EMBL" id="AZU04460.1"/>
    </source>
</evidence>
<dbReference type="GO" id="GO:0008745">
    <property type="term" value="F:N-acetylmuramoyl-L-alanine amidase activity"/>
    <property type="evidence" value="ECO:0007669"/>
    <property type="project" value="UniProtKB-EC"/>
</dbReference>
<dbReference type="AlphaFoldDB" id="A0A3T0EB00"/>
<keyword evidence="7" id="KW-1185">Reference proteome</keyword>
<organism evidence="6 7">
    <name type="scientific">Glycocaulis alkaliphilus</name>
    <dbReference type="NCBI Taxonomy" id="1434191"/>
    <lineage>
        <taxon>Bacteria</taxon>
        <taxon>Pseudomonadati</taxon>
        <taxon>Pseudomonadota</taxon>
        <taxon>Alphaproteobacteria</taxon>
        <taxon>Maricaulales</taxon>
        <taxon>Maricaulaceae</taxon>
        <taxon>Glycocaulis</taxon>
    </lineage>
</organism>
<dbReference type="KEGG" id="gak:X907_1937"/>
<protein>
    <recommendedName>
        <fullName evidence="2">N-acetylmuramoyl-L-alanine amidase</fullName>
        <ecNumber evidence="2">3.5.1.28</ecNumber>
    </recommendedName>
</protein>
<feature type="domain" description="MurNAc-LAA" evidence="5">
    <location>
        <begin position="242"/>
        <end position="393"/>
    </location>
</feature>
<comment type="catalytic activity">
    <reaction evidence="1">
        <text>Hydrolyzes the link between N-acetylmuramoyl residues and L-amino acid residues in certain cell-wall glycopeptides.</text>
        <dbReference type="EC" id="3.5.1.28"/>
    </reaction>
</comment>
<dbReference type="EC" id="3.5.1.28" evidence="2"/>
<evidence type="ECO:0000313" key="7">
    <source>
        <dbReference type="Proteomes" id="UP000286954"/>
    </source>
</evidence>
<name>A0A3T0EB00_9PROT</name>
<dbReference type="SUPFAM" id="SSF53187">
    <property type="entry name" value="Zn-dependent exopeptidases"/>
    <property type="match status" value="1"/>
</dbReference>
<dbReference type="GO" id="GO:0030288">
    <property type="term" value="C:outer membrane-bounded periplasmic space"/>
    <property type="evidence" value="ECO:0007669"/>
    <property type="project" value="TreeGrafter"/>
</dbReference>
<evidence type="ECO:0000259" key="5">
    <source>
        <dbReference type="SMART" id="SM00646"/>
    </source>
</evidence>
<evidence type="ECO:0000256" key="3">
    <source>
        <dbReference type="ARBA" id="ARBA00022801"/>
    </source>
</evidence>